<dbReference type="InterPro" id="IPR045864">
    <property type="entry name" value="aa-tRNA-synth_II/BPL/LPL"/>
</dbReference>
<organism evidence="12 13">
    <name type="scientific">Halobacteriovorax vibrionivorans</name>
    <dbReference type="NCBI Taxonomy" id="2152716"/>
    <lineage>
        <taxon>Bacteria</taxon>
        <taxon>Pseudomonadati</taxon>
        <taxon>Bdellovibrionota</taxon>
        <taxon>Bacteriovoracia</taxon>
        <taxon>Bacteriovoracales</taxon>
        <taxon>Halobacteriovoraceae</taxon>
        <taxon>Halobacteriovorax</taxon>
    </lineage>
</organism>
<dbReference type="Pfam" id="PF03129">
    <property type="entry name" value="HGTP_anticodon"/>
    <property type="match status" value="1"/>
</dbReference>
<dbReference type="InterPro" id="IPR050062">
    <property type="entry name" value="Pro-tRNA_synthetase"/>
</dbReference>
<dbReference type="SUPFAM" id="SSF55826">
    <property type="entry name" value="YbaK/ProRS associated domain"/>
    <property type="match status" value="1"/>
</dbReference>
<dbReference type="PANTHER" id="PTHR42753">
    <property type="entry name" value="MITOCHONDRIAL RIBOSOME PROTEIN L39/PROLYL-TRNA LIGASE FAMILY MEMBER"/>
    <property type="match status" value="1"/>
</dbReference>
<dbReference type="InterPro" id="IPR004154">
    <property type="entry name" value="Anticodon-bd"/>
</dbReference>
<comment type="function">
    <text evidence="10">Catalyzes the attachment of proline to tRNA(Pro) in a two-step reaction: proline is first activated by ATP to form Pro-AMP and then transferred to the acceptor end of tRNA(Pro). As ProRS can inadvertently accommodate and process non-cognate amino acids such as alanine and cysteine, to avoid such errors it has two additional distinct editing activities against alanine. One activity is designated as 'pretransfer' editing and involves the tRNA(Pro)-independent hydrolysis of activated Ala-AMP. The other activity is designated 'posttransfer' editing and involves deacylation of mischarged Ala-tRNA(Pro). The misacylated Cys-tRNA(Pro) is not edited by ProRS.</text>
</comment>
<evidence type="ECO:0000256" key="9">
    <source>
        <dbReference type="ARBA" id="ARBA00047671"/>
    </source>
</evidence>
<dbReference type="NCBIfam" id="TIGR00409">
    <property type="entry name" value="proS_fam_II"/>
    <property type="match status" value="1"/>
</dbReference>
<evidence type="ECO:0000313" key="13">
    <source>
        <dbReference type="Proteomes" id="UP000443582"/>
    </source>
</evidence>
<keyword evidence="4 10" id="KW-0436">Ligase</keyword>
<comment type="subunit">
    <text evidence="2 10">Homodimer.</text>
</comment>
<dbReference type="InterPro" id="IPR007214">
    <property type="entry name" value="YbaK/aa-tRNA-synth-assoc-dom"/>
</dbReference>
<comment type="catalytic activity">
    <reaction evidence="9 10">
        <text>tRNA(Pro) + L-proline + ATP = L-prolyl-tRNA(Pro) + AMP + diphosphate</text>
        <dbReference type="Rhea" id="RHEA:14305"/>
        <dbReference type="Rhea" id="RHEA-COMP:9700"/>
        <dbReference type="Rhea" id="RHEA-COMP:9702"/>
        <dbReference type="ChEBI" id="CHEBI:30616"/>
        <dbReference type="ChEBI" id="CHEBI:33019"/>
        <dbReference type="ChEBI" id="CHEBI:60039"/>
        <dbReference type="ChEBI" id="CHEBI:78442"/>
        <dbReference type="ChEBI" id="CHEBI:78532"/>
        <dbReference type="ChEBI" id="CHEBI:456215"/>
        <dbReference type="EC" id="6.1.1.15"/>
    </reaction>
</comment>
<evidence type="ECO:0000256" key="7">
    <source>
        <dbReference type="ARBA" id="ARBA00022917"/>
    </source>
</evidence>
<feature type="domain" description="Aminoacyl-transfer RNA synthetases class-II family profile" evidence="11">
    <location>
        <begin position="38"/>
        <end position="468"/>
    </location>
</feature>
<dbReference type="RefSeq" id="WP_114705891.1">
    <property type="nucleotide sequence ID" value="NZ_QDKL01000001.1"/>
</dbReference>
<keyword evidence="13" id="KW-1185">Reference proteome</keyword>
<gene>
    <name evidence="10" type="primary">proS</name>
    <name evidence="12" type="ORF">DAY19_04035</name>
</gene>
<dbReference type="InterPro" id="IPR002316">
    <property type="entry name" value="Pro-tRNA-ligase_IIa"/>
</dbReference>
<name>A0ABY0IK59_9BACT</name>
<evidence type="ECO:0000256" key="10">
    <source>
        <dbReference type="HAMAP-Rule" id="MF_01569"/>
    </source>
</evidence>
<dbReference type="InterPro" id="IPR004500">
    <property type="entry name" value="Pro-tRNA-synth_IIa_bac-type"/>
</dbReference>
<evidence type="ECO:0000259" key="11">
    <source>
        <dbReference type="PROSITE" id="PS50862"/>
    </source>
</evidence>
<dbReference type="Proteomes" id="UP000443582">
    <property type="component" value="Unassembled WGS sequence"/>
</dbReference>
<dbReference type="PRINTS" id="PR01046">
    <property type="entry name" value="TRNASYNTHPRO"/>
</dbReference>
<dbReference type="CDD" id="cd00779">
    <property type="entry name" value="ProRS_core_prok"/>
    <property type="match status" value="1"/>
</dbReference>
<sequence>MILSKGFWQTYKEVPADATIASHQLMMRAGLIHKSAAGLYNYLPMGYRSIRKVEQIVREEMDKAGCYEMLMSVVTPGELWQETGRWEKMGGEMLKFKDKADRDLCISPTNEEAITDVFRKTIKSYKDLPLSLYQINTKFRDEIRPRFGLMRGREFIMKDAYTFHATKECLDEVYDRMYEAYENVFNRLGLEFSAVVADGGAMADGDAKTHEFQVIADSGEDAIIYSNEANYAANIETAKTIRKVESAAKTGSMAEVSTPGKATIKEVCEFLKKNEFHSLKSLVYKARNDEEEKFILVLLLGDDELNELKLEKVYPGYEVTTATDTELKALGLIKGFIGPVEISNLDIVFDTQVDLNAAYVVGANKLDMHLENFVPKEVIKQIKTADLRLACSGDYTVDGKHQVELKRGIEVGHIFQLGDKYTKGMDATILDQNGKAMAPLMGCYGIGVTRLVAAAIEQNHDENGIIWPAAIAPYNVSFVAIVKSEEYKEKANELYKTLINSGLEVVYDDRKAGPGFKFKDADLLGLPLQVVLGERDHKEDGMLEIRIRRSGEKIKVSQEDLISKVNELLKEL</sequence>
<dbReference type="Gene3D" id="3.40.50.800">
    <property type="entry name" value="Anticodon-binding domain"/>
    <property type="match status" value="1"/>
</dbReference>
<keyword evidence="8 10" id="KW-0030">Aminoacyl-tRNA synthetase</keyword>
<dbReference type="InterPro" id="IPR002314">
    <property type="entry name" value="aa-tRNA-synt_IIb"/>
</dbReference>
<comment type="caution">
    <text evidence="12">The sequence shown here is derived from an EMBL/GenBank/DDBJ whole genome shotgun (WGS) entry which is preliminary data.</text>
</comment>
<dbReference type="EMBL" id="QDKL01000001">
    <property type="protein sequence ID" value="RZF22950.1"/>
    <property type="molecule type" value="Genomic_DNA"/>
</dbReference>
<dbReference type="NCBIfam" id="NF006625">
    <property type="entry name" value="PRK09194.1"/>
    <property type="match status" value="1"/>
</dbReference>
<comment type="similarity">
    <text evidence="10">Belongs to the class-II aminoacyl-tRNA synthetase family. ProS type 1 subfamily.</text>
</comment>
<dbReference type="PROSITE" id="PS50862">
    <property type="entry name" value="AA_TRNA_LIGASE_II"/>
    <property type="match status" value="1"/>
</dbReference>
<evidence type="ECO:0000256" key="2">
    <source>
        <dbReference type="ARBA" id="ARBA00011738"/>
    </source>
</evidence>
<dbReference type="InterPro" id="IPR006195">
    <property type="entry name" value="aa-tRNA-synth_II"/>
</dbReference>
<dbReference type="InterPro" id="IPR023717">
    <property type="entry name" value="Pro-tRNA-Synthase_IIa_type1"/>
</dbReference>
<dbReference type="SUPFAM" id="SSF52954">
    <property type="entry name" value="Class II aaRS ABD-related"/>
    <property type="match status" value="1"/>
</dbReference>
<evidence type="ECO:0000256" key="1">
    <source>
        <dbReference type="ARBA" id="ARBA00004496"/>
    </source>
</evidence>
<accession>A0ABY0IK59</accession>
<keyword evidence="5 10" id="KW-0547">Nucleotide-binding</keyword>
<dbReference type="InterPro" id="IPR036754">
    <property type="entry name" value="YbaK/aa-tRNA-synt-asso_dom_sf"/>
</dbReference>
<dbReference type="Pfam" id="PF00587">
    <property type="entry name" value="tRNA-synt_2b"/>
    <property type="match status" value="1"/>
</dbReference>
<dbReference type="HAMAP" id="MF_01569">
    <property type="entry name" value="Pro_tRNA_synth_type1"/>
    <property type="match status" value="1"/>
</dbReference>
<keyword evidence="6 10" id="KW-0067">ATP-binding</keyword>
<dbReference type="SUPFAM" id="SSF55681">
    <property type="entry name" value="Class II aaRS and biotin synthetases"/>
    <property type="match status" value="1"/>
</dbReference>
<dbReference type="EC" id="6.1.1.15" evidence="10"/>
<evidence type="ECO:0000256" key="4">
    <source>
        <dbReference type="ARBA" id="ARBA00022598"/>
    </source>
</evidence>
<dbReference type="Gene3D" id="3.30.930.10">
    <property type="entry name" value="Bira Bifunctional Protein, Domain 2"/>
    <property type="match status" value="2"/>
</dbReference>
<comment type="domain">
    <text evidence="10">Consists of three domains: the N-terminal catalytic domain, the editing domain and the C-terminal anticodon-binding domain.</text>
</comment>
<dbReference type="PANTHER" id="PTHR42753:SF2">
    <property type="entry name" value="PROLINE--TRNA LIGASE"/>
    <property type="match status" value="1"/>
</dbReference>
<proteinExistence type="inferred from homology"/>
<dbReference type="InterPro" id="IPR033730">
    <property type="entry name" value="ProRS_core_prok"/>
</dbReference>
<evidence type="ECO:0000313" key="12">
    <source>
        <dbReference type="EMBL" id="RZF22950.1"/>
    </source>
</evidence>
<reference evidence="13" key="1">
    <citation type="journal article" date="2019" name="Int. J. Syst. Evol. Microbiol.">
        <title>Halobacteriovorax valvorus sp. nov., a novel prokaryotic predator isolated from coastal seawater of China.</title>
        <authorList>
            <person name="Chen M.-X."/>
        </authorList>
    </citation>
    <scope>NUCLEOTIDE SEQUENCE [LARGE SCALE GENOMIC DNA]</scope>
    <source>
        <strain evidence="13">BL9</strain>
    </source>
</reference>
<evidence type="ECO:0000256" key="3">
    <source>
        <dbReference type="ARBA" id="ARBA00022490"/>
    </source>
</evidence>
<keyword evidence="3 10" id="KW-0963">Cytoplasm</keyword>
<evidence type="ECO:0000256" key="5">
    <source>
        <dbReference type="ARBA" id="ARBA00022741"/>
    </source>
</evidence>
<dbReference type="GO" id="GO:0004827">
    <property type="term" value="F:proline-tRNA ligase activity"/>
    <property type="evidence" value="ECO:0007669"/>
    <property type="project" value="UniProtKB-EC"/>
</dbReference>
<protein>
    <recommendedName>
        <fullName evidence="10">Proline--tRNA ligase</fullName>
        <ecNumber evidence="10">6.1.1.15</ecNumber>
    </recommendedName>
    <alternativeName>
        <fullName evidence="10">Prolyl-tRNA synthetase</fullName>
        <shortName evidence="10">ProRS</shortName>
    </alternativeName>
</protein>
<dbReference type="InterPro" id="IPR036621">
    <property type="entry name" value="Anticodon-bd_dom_sf"/>
</dbReference>
<keyword evidence="7 10" id="KW-0648">Protein biosynthesis</keyword>
<dbReference type="InterPro" id="IPR044140">
    <property type="entry name" value="ProRS_anticodon_short"/>
</dbReference>
<evidence type="ECO:0000256" key="6">
    <source>
        <dbReference type="ARBA" id="ARBA00022840"/>
    </source>
</evidence>
<dbReference type="CDD" id="cd04334">
    <property type="entry name" value="ProRS-INS"/>
    <property type="match status" value="1"/>
</dbReference>
<dbReference type="CDD" id="cd00861">
    <property type="entry name" value="ProRS_anticodon_short"/>
    <property type="match status" value="1"/>
</dbReference>
<comment type="subcellular location">
    <subcellularLocation>
        <location evidence="1 10">Cytoplasm</location>
    </subcellularLocation>
</comment>
<evidence type="ECO:0000256" key="8">
    <source>
        <dbReference type="ARBA" id="ARBA00023146"/>
    </source>
</evidence>
<dbReference type="Pfam" id="PF04073">
    <property type="entry name" value="tRNA_edit"/>
    <property type="match status" value="1"/>
</dbReference>